<organism evidence="1">
    <name type="scientific">Mus musculus</name>
    <name type="common">Mouse</name>
    <dbReference type="NCBI Taxonomy" id="10090"/>
    <lineage>
        <taxon>Eukaryota</taxon>
        <taxon>Metazoa</taxon>
        <taxon>Chordata</taxon>
        <taxon>Craniata</taxon>
        <taxon>Vertebrata</taxon>
        <taxon>Euteleostomi</taxon>
        <taxon>Mammalia</taxon>
        <taxon>Eutheria</taxon>
        <taxon>Euarchontoglires</taxon>
        <taxon>Glires</taxon>
        <taxon>Rodentia</taxon>
        <taxon>Myomorpha</taxon>
        <taxon>Muroidea</taxon>
        <taxon>Muridae</taxon>
        <taxon>Murinae</taxon>
        <taxon>Mus</taxon>
        <taxon>Mus</taxon>
    </lineage>
</organism>
<dbReference type="EMBL" id="EU234036">
    <property type="protein sequence ID" value="ACD47058.1"/>
    <property type="molecule type" value="mRNA"/>
</dbReference>
<reference evidence="1" key="1">
    <citation type="submission" date="2007-10" db="EMBL/GenBank/DDBJ databases">
        <title>An active antisense promoter in mouse L1 retrotransposons has implications for fusion gene expression and epigenetic control.</title>
        <authorList>
            <person name="Li J."/>
            <person name="Symer D.E."/>
        </authorList>
    </citation>
    <scope>NUCLEOTIDE SEQUENCE</scope>
    <source>
        <strain evidence="1">DBA/2J</strain>
        <tissue evidence="1">Testis</tissue>
    </source>
</reference>
<accession>C6EQJ6</accession>
<evidence type="ECO:0000313" key="1">
    <source>
        <dbReference type="EMBL" id="ACD47058.1"/>
    </source>
</evidence>
<proteinExistence type="evidence at transcript level"/>
<name>C6EQJ6_MOUSE</name>
<dbReference type="AlphaFoldDB" id="C6EQJ6"/>
<sequence>MQSQVPLDWIGADAVFHSPEILGSHGESCVCPCGCRETLLASDPDWNFYSCKLLSDI</sequence>
<protein>
    <submittedName>
        <fullName evidence="1">ASL1 fusion protein</fullName>
    </submittedName>
</protein>